<feature type="compositionally biased region" description="Basic and acidic residues" evidence="2">
    <location>
        <begin position="90"/>
        <end position="100"/>
    </location>
</feature>
<gene>
    <name evidence="3" type="ORF">HNY73_019327</name>
</gene>
<dbReference type="GO" id="GO:0008017">
    <property type="term" value="F:microtubule binding"/>
    <property type="evidence" value="ECO:0007669"/>
    <property type="project" value="InterPro"/>
</dbReference>
<reference evidence="3" key="2">
    <citation type="submission" date="2020-06" db="EMBL/GenBank/DDBJ databases">
        <authorList>
            <person name="Sheffer M."/>
        </authorList>
    </citation>
    <scope>NUCLEOTIDE SEQUENCE</scope>
</reference>
<evidence type="ECO:0000313" key="4">
    <source>
        <dbReference type="Proteomes" id="UP000807504"/>
    </source>
</evidence>
<protein>
    <submittedName>
        <fullName evidence="3">Stabilizer of axonemal microtubules 2 like protein</fullName>
    </submittedName>
</protein>
<evidence type="ECO:0000256" key="1">
    <source>
        <dbReference type="ARBA" id="ARBA00008738"/>
    </source>
</evidence>
<dbReference type="PANTHER" id="PTHR31516">
    <property type="entry name" value="STABILIZER OF AXONEMAL MICROTUBULES 2"/>
    <property type="match status" value="1"/>
</dbReference>
<name>A0A8T0EH83_ARGBR</name>
<feature type="compositionally biased region" description="Basic and acidic residues" evidence="2">
    <location>
        <begin position="108"/>
        <end position="129"/>
    </location>
</feature>
<dbReference type="PANTHER" id="PTHR31516:SF17">
    <property type="entry name" value="STABILIZER OF AXONEMAL MICROTUBULES 2"/>
    <property type="match status" value="1"/>
</dbReference>
<dbReference type="GO" id="GO:0005879">
    <property type="term" value="C:axonemal microtubule"/>
    <property type="evidence" value="ECO:0007669"/>
    <property type="project" value="TreeGrafter"/>
</dbReference>
<dbReference type="GO" id="GO:0005814">
    <property type="term" value="C:centriole"/>
    <property type="evidence" value="ECO:0007669"/>
    <property type="project" value="TreeGrafter"/>
</dbReference>
<reference evidence="3" key="1">
    <citation type="journal article" date="2020" name="bioRxiv">
        <title>Chromosome-level reference genome of the European wasp spider Argiope bruennichi: a resource for studies on range expansion and evolutionary adaptation.</title>
        <authorList>
            <person name="Sheffer M.M."/>
            <person name="Hoppe A."/>
            <person name="Krehenwinkel H."/>
            <person name="Uhl G."/>
            <person name="Kuss A.W."/>
            <person name="Jensen L."/>
            <person name="Jensen C."/>
            <person name="Gillespie R.G."/>
            <person name="Hoff K.J."/>
            <person name="Prost S."/>
        </authorList>
    </citation>
    <scope>NUCLEOTIDE SEQUENCE</scope>
</reference>
<proteinExistence type="inferred from homology"/>
<sequence length="477" mass="54628">MRQCICQICTCGRHRCEHTSKHKAPFAKDQDDANKNTEHKDRYRHFGYQPRDAPIKPASGADWKGNEPSVKLSTTKRDYVPLPIEKRALMRPKVQREPKGKMSSSTTYKHDYKPKKGDRPSKIKKKECTTDGVMPGTLPGKMEGETTYGRNFTPKKGTKREPAKAKECTLTQLGQPFKGVTETAQSFPPHPYLKREMTLPRKGELKPEGDFEGVTTHKTDFTPKYQPPPKPIKKIAKWNPGTEKFEGETTHAHDYKCPPQQQKPDLFIPKGSLQKFEGPFEGVSHYKRDFPAHEITARSLPKWHPFLQKRKPSEDAPMSGQTTYRTDYEPPPEDLQPPTQRKPIKNNITIPSGPMEKVTTSMRDYQKIDHPILSKSCRPDTRYQKPEGKFADCTTTRCDYTPKTAERTATSKHEDNLAVAPGQMEDLSTTMRDFQGICLDCPAKYLKLYGKDALPQYRFEKTEKGHDYFKKLKKPKD</sequence>
<feature type="region of interest" description="Disordered" evidence="2">
    <location>
        <begin position="203"/>
        <end position="232"/>
    </location>
</feature>
<dbReference type="InterPro" id="IPR033336">
    <property type="entry name" value="SAXO1/2"/>
</dbReference>
<dbReference type="EMBL" id="JABXBU010002228">
    <property type="protein sequence ID" value="KAF8771973.1"/>
    <property type="molecule type" value="Genomic_DNA"/>
</dbReference>
<feature type="region of interest" description="Disordered" evidence="2">
    <location>
        <begin position="90"/>
        <end position="166"/>
    </location>
</feature>
<comment type="similarity">
    <text evidence="1">Belongs to the FAM154 family.</text>
</comment>
<comment type="caution">
    <text evidence="3">The sequence shown here is derived from an EMBL/GenBank/DDBJ whole genome shotgun (WGS) entry which is preliminary data.</text>
</comment>
<keyword evidence="4" id="KW-1185">Reference proteome</keyword>
<organism evidence="3 4">
    <name type="scientific">Argiope bruennichi</name>
    <name type="common">Wasp spider</name>
    <name type="synonym">Aranea bruennichi</name>
    <dbReference type="NCBI Taxonomy" id="94029"/>
    <lineage>
        <taxon>Eukaryota</taxon>
        <taxon>Metazoa</taxon>
        <taxon>Ecdysozoa</taxon>
        <taxon>Arthropoda</taxon>
        <taxon>Chelicerata</taxon>
        <taxon>Arachnida</taxon>
        <taxon>Araneae</taxon>
        <taxon>Araneomorphae</taxon>
        <taxon>Entelegynae</taxon>
        <taxon>Araneoidea</taxon>
        <taxon>Araneidae</taxon>
        <taxon>Argiope</taxon>
    </lineage>
</organism>
<feature type="compositionally biased region" description="Basic and acidic residues" evidence="2">
    <location>
        <begin position="203"/>
        <end position="221"/>
    </location>
</feature>
<dbReference type="OMA" id="HVDICPA"/>
<accession>A0A8T0EH83</accession>
<dbReference type="GO" id="GO:0036064">
    <property type="term" value="C:ciliary basal body"/>
    <property type="evidence" value="ECO:0007669"/>
    <property type="project" value="TreeGrafter"/>
</dbReference>
<evidence type="ECO:0000313" key="3">
    <source>
        <dbReference type="EMBL" id="KAF8771973.1"/>
    </source>
</evidence>
<feature type="compositionally biased region" description="Basic and acidic residues" evidence="2">
    <location>
        <begin position="26"/>
        <end position="41"/>
    </location>
</feature>
<dbReference type="GO" id="GO:0036126">
    <property type="term" value="C:sperm flagellum"/>
    <property type="evidence" value="ECO:0007669"/>
    <property type="project" value="TreeGrafter"/>
</dbReference>
<dbReference type="OrthoDB" id="3349449at2759"/>
<dbReference type="AlphaFoldDB" id="A0A8T0EH83"/>
<feature type="region of interest" description="Disordered" evidence="2">
    <location>
        <begin position="20"/>
        <end position="69"/>
    </location>
</feature>
<dbReference type="Pfam" id="PF05217">
    <property type="entry name" value="SAXO1-2"/>
    <property type="match status" value="1"/>
</dbReference>
<dbReference type="Proteomes" id="UP000807504">
    <property type="component" value="Unassembled WGS sequence"/>
</dbReference>
<feature type="region of interest" description="Disordered" evidence="2">
    <location>
        <begin position="307"/>
        <end position="356"/>
    </location>
</feature>
<evidence type="ECO:0000256" key="2">
    <source>
        <dbReference type="SAM" id="MobiDB-lite"/>
    </source>
</evidence>